<dbReference type="GeneID" id="136073959"/>
<dbReference type="Proteomes" id="UP001652625">
    <property type="component" value="Chromosome 01"/>
</dbReference>
<organism evidence="2 3">
    <name type="scientific">Hydra vulgaris</name>
    <name type="common">Hydra</name>
    <name type="synonym">Hydra attenuata</name>
    <dbReference type="NCBI Taxonomy" id="6087"/>
    <lineage>
        <taxon>Eukaryota</taxon>
        <taxon>Metazoa</taxon>
        <taxon>Cnidaria</taxon>
        <taxon>Hydrozoa</taxon>
        <taxon>Hydroidolina</taxon>
        <taxon>Anthoathecata</taxon>
        <taxon>Aplanulata</taxon>
        <taxon>Hydridae</taxon>
        <taxon>Hydra</taxon>
    </lineage>
</organism>
<reference evidence="3" key="2">
    <citation type="submission" date="2025-08" db="UniProtKB">
        <authorList>
            <consortium name="RefSeq"/>
        </authorList>
    </citation>
    <scope>IDENTIFICATION</scope>
</reference>
<sequence>MPGFESRIEAVCVIDSPSFSIDIVQKCLNNLDKRKSTGYDGLHPRVLSKCSATFAKPLSLIYKCSFANGVIPDLWKKSNVTPFFKKESRLYASNYRPVMLTSIPCKIIDSILQKRIMEHCVVNGLISPNQHGFVHRKGCISYLLETRDIMTEATHCRHAVDVIYTDLAKAFDKIPPVIPSGKYFINVTKWTQVPQPENICSPITMIISEQRKELIDEEWANLINIAVNPYRK</sequence>
<protein>
    <submittedName>
        <fullName evidence="3">Uncharacterized protein LOC136073959</fullName>
    </submittedName>
</protein>
<evidence type="ECO:0000313" key="3">
    <source>
        <dbReference type="RefSeq" id="XP_065642329.1"/>
    </source>
</evidence>
<dbReference type="PANTHER" id="PTHR33395">
    <property type="entry name" value="TRANSCRIPTASE, PUTATIVE-RELATED-RELATED"/>
    <property type="match status" value="1"/>
</dbReference>
<keyword evidence="2" id="KW-1185">Reference proteome</keyword>
<dbReference type="Pfam" id="PF00078">
    <property type="entry name" value="RVT_1"/>
    <property type="match status" value="1"/>
</dbReference>
<dbReference type="InterPro" id="IPR000477">
    <property type="entry name" value="RT_dom"/>
</dbReference>
<proteinExistence type="predicted"/>
<dbReference type="PANTHER" id="PTHR33395:SF22">
    <property type="entry name" value="REVERSE TRANSCRIPTASE DOMAIN-CONTAINING PROTEIN"/>
    <property type="match status" value="1"/>
</dbReference>
<feature type="domain" description="Reverse transcriptase" evidence="1">
    <location>
        <begin position="85"/>
        <end position="176"/>
    </location>
</feature>
<evidence type="ECO:0000313" key="2">
    <source>
        <dbReference type="Proteomes" id="UP001652625"/>
    </source>
</evidence>
<reference evidence="2" key="1">
    <citation type="submission" date="2025-05" db="UniProtKB">
        <authorList>
            <consortium name="RefSeq"/>
        </authorList>
    </citation>
    <scope>NUCLEOTIDE SEQUENCE [LARGE SCALE GENOMIC DNA]</scope>
</reference>
<name>A0ABM4B0M5_HYDVU</name>
<gene>
    <name evidence="3" type="primary">LOC136073959</name>
</gene>
<dbReference type="RefSeq" id="XP_065642329.1">
    <property type="nucleotide sequence ID" value="XM_065786257.1"/>
</dbReference>
<evidence type="ECO:0000259" key="1">
    <source>
        <dbReference type="Pfam" id="PF00078"/>
    </source>
</evidence>
<accession>A0ABM4B0M5</accession>